<reference evidence="1" key="1">
    <citation type="journal article" date="2013" name="BMC Genomics">
        <title>Unscrambling butterfly oogenesis.</title>
        <authorList>
            <person name="Carter J.M."/>
            <person name="Baker S.C."/>
            <person name="Pink R."/>
            <person name="Carter D.R."/>
            <person name="Collins A."/>
            <person name="Tomlin J."/>
            <person name="Gibbs M."/>
            <person name="Breuker C.J."/>
        </authorList>
    </citation>
    <scope>NUCLEOTIDE SEQUENCE</scope>
    <source>
        <tissue evidence="1">Ovary</tissue>
    </source>
</reference>
<dbReference type="AlphaFoldDB" id="S4NP73"/>
<evidence type="ECO:0000313" key="1">
    <source>
        <dbReference type="EMBL" id="JAA78859.1"/>
    </source>
</evidence>
<reference evidence="1" key="2">
    <citation type="submission" date="2013-05" db="EMBL/GenBank/DDBJ databases">
        <authorList>
            <person name="Carter J.-M."/>
            <person name="Baker S.C."/>
            <person name="Pink R."/>
            <person name="Carter D.R.F."/>
            <person name="Collins A."/>
            <person name="Tomlin J."/>
            <person name="Gibbs M."/>
            <person name="Breuker C.J."/>
        </authorList>
    </citation>
    <scope>NUCLEOTIDE SEQUENCE</scope>
    <source>
        <tissue evidence="1">Ovary</tissue>
    </source>
</reference>
<protein>
    <submittedName>
        <fullName evidence="1">Uncharacterized protein</fullName>
    </submittedName>
</protein>
<feature type="non-terminal residue" evidence="1">
    <location>
        <position position="76"/>
    </location>
</feature>
<organism evidence="1">
    <name type="scientific">Pararge aegeria</name>
    <name type="common">speckled wood butterfly</name>
    <dbReference type="NCBI Taxonomy" id="116150"/>
    <lineage>
        <taxon>Eukaryota</taxon>
        <taxon>Metazoa</taxon>
        <taxon>Ecdysozoa</taxon>
        <taxon>Arthropoda</taxon>
        <taxon>Hexapoda</taxon>
        <taxon>Insecta</taxon>
        <taxon>Pterygota</taxon>
        <taxon>Neoptera</taxon>
        <taxon>Endopterygota</taxon>
        <taxon>Lepidoptera</taxon>
        <taxon>Glossata</taxon>
        <taxon>Ditrysia</taxon>
        <taxon>Papilionoidea</taxon>
        <taxon>Nymphalidae</taxon>
        <taxon>Satyrinae</taxon>
        <taxon>Satyrini</taxon>
        <taxon>Parargina</taxon>
        <taxon>Pararge</taxon>
    </lineage>
</organism>
<dbReference type="EMBL" id="GAIX01013701">
    <property type="protein sequence ID" value="JAA78859.1"/>
    <property type="molecule type" value="Transcribed_RNA"/>
</dbReference>
<accession>S4NP73</accession>
<sequence length="76" mass="8740">MSVTTVHFECRHSDTCKSHDHSVQKQNCEFARCKFLARSKRHSCQDTPQTHPLRPELLITTDSVQTSPLGERVTFL</sequence>
<name>S4NP73_9NEOP</name>
<proteinExistence type="predicted"/>